<sequence>MAFALFSLSGILICAVAYALIDFILPYVRPSKLHRYLHVKDGKPAWALVTGASDGIGKALSFELASQGFNVVLHGRNPAKLERVQRELETAHPNRSFRILIADATQCAQAPDTFKDIAHRLSDIHLTVLINNAGGTPILTEKLFKGVDEYTHKEIADTIALNATFPTMLWSTLVPSLSQNAPALILVVGSLASNGLPLVAPYGSSKSYLRTLSESLAQEMIIAGRDIEVLHVGLGTVTGVSGIWTPPSLFVPHATTMAKAIMGRVGCERVDVVPYWPHAVQIMGTVLLPGWMKGMIFRKVMVDLQKKGLNPGDEKKRE</sequence>
<dbReference type="PRINTS" id="PR00081">
    <property type="entry name" value="GDHRDH"/>
</dbReference>
<organism evidence="3 4">
    <name type="scientific">Immersiella caudata</name>
    <dbReference type="NCBI Taxonomy" id="314043"/>
    <lineage>
        <taxon>Eukaryota</taxon>
        <taxon>Fungi</taxon>
        <taxon>Dikarya</taxon>
        <taxon>Ascomycota</taxon>
        <taxon>Pezizomycotina</taxon>
        <taxon>Sordariomycetes</taxon>
        <taxon>Sordariomycetidae</taxon>
        <taxon>Sordariales</taxon>
        <taxon>Lasiosphaeriaceae</taxon>
        <taxon>Immersiella</taxon>
    </lineage>
</organism>
<dbReference type="Proteomes" id="UP001175000">
    <property type="component" value="Unassembled WGS sequence"/>
</dbReference>
<dbReference type="InterPro" id="IPR036291">
    <property type="entry name" value="NAD(P)-bd_dom_sf"/>
</dbReference>
<dbReference type="InterPro" id="IPR002347">
    <property type="entry name" value="SDR_fam"/>
</dbReference>
<dbReference type="InterPro" id="IPR051019">
    <property type="entry name" value="VLCFA-Steroid_DH"/>
</dbReference>
<dbReference type="PANTHER" id="PTHR43899">
    <property type="entry name" value="RH59310P"/>
    <property type="match status" value="1"/>
</dbReference>
<dbReference type="PIRSF" id="PIRSF000126">
    <property type="entry name" value="11-beta-HSD1"/>
    <property type="match status" value="1"/>
</dbReference>
<evidence type="ECO:0000256" key="2">
    <source>
        <dbReference type="ARBA" id="ARBA00023002"/>
    </source>
</evidence>
<dbReference type="Pfam" id="PF00106">
    <property type="entry name" value="adh_short"/>
    <property type="match status" value="1"/>
</dbReference>
<evidence type="ECO:0000313" key="4">
    <source>
        <dbReference type="Proteomes" id="UP001175000"/>
    </source>
</evidence>
<proteinExistence type="inferred from homology"/>
<accession>A0AA40CAJ8</accession>
<dbReference type="AlphaFoldDB" id="A0AA40CAJ8"/>
<protein>
    <submittedName>
        <fullName evidence="3">Uncharacterized protein</fullName>
    </submittedName>
</protein>
<comment type="similarity">
    <text evidence="1">Belongs to the short-chain dehydrogenases/reductases (SDR) family.</text>
</comment>
<keyword evidence="4" id="KW-1185">Reference proteome</keyword>
<keyword evidence="2" id="KW-0560">Oxidoreductase</keyword>
<dbReference type="EMBL" id="JAULSU010000001">
    <property type="protein sequence ID" value="KAK0631207.1"/>
    <property type="molecule type" value="Genomic_DNA"/>
</dbReference>
<dbReference type="Gene3D" id="3.40.50.720">
    <property type="entry name" value="NAD(P)-binding Rossmann-like Domain"/>
    <property type="match status" value="1"/>
</dbReference>
<dbReference type="GO" id="GO:0016491">
    <property type="term" value="F:oxidoreductase activity"/>
    <property type="evidence" value="ECO:0007669"/>
    <property type="project" value="UniProtKB-KW"/>
</dbReference>
<name>A0AA40CAJ8_9PEZI</name>
<evidence type="ECO:0000313" key="3">
    <source>
        <dbReference type="EMBL" id="KAK0631207.1"/>
    </source>
</evidence>
<evidence type="ECO:0000256" key="1">
    <source>
        <dbReference type="ARBA" id="ARBA00006484"/>
    </source>
</evidence>
<gene>
    <name evidence="3" type="ORF">B0T14DRAFT_501301</name>
</gene>
<dbReference type="GO" id="GO:0005783">
    <property type="term" value="C:endoplasmic reticulum"/>
    <property type="evidence" value="ECO:0007669"/>
    <property type="project" value="TreeGrafter"/>
</dbReference>
<dbReference type="PANTHER" id="PTHR43899:SF13">
    <property type="entry name" value="RH59310P"/>
    <property type="match status" value="1"/>
</dbReference>
<dbReference type="SUPFAM" id="SSF51735">
    <property type="entry name" value="NAD(P)-binding Rossmann-fold domains"/>
    <property type="match status" value="1"/>
</dbReference>
<comment type="caution">
    <text evidence="3">The sequence shown here is derived from an EMBL/GenBank/DDBJ whole genome shotgun (WGS) entry which is preliminary data.</text>
</comment>
<reference evidence="3" key="1">
    <citation type="submission" date="2023-06" db="EMBL/GenBank/DDBJ databases">
        <title>Genome-scale phylogeny and comparative genomics of the fungal order Sordariales.</title>
        <authorList>
            <consortium name="Lawrence Berkeley National Laboratory"/>
            <person name="Hensen N."/>
            <person name="Bonometti L."/>
            <person name="Westerberg I."/>
            <person name="Brannstrom I.O."/>
            <person name="Guillou S."/>
            <person name="Cros-Aarteil S."/>
            <person name="Calhoun S."/>
            <person name="Haridas S."/>
            <person name="Kuo A."/>
            <person name="Mondo S."/>
            <person name="Pangilinan J."/>
            <person name="Riley R."/>
            <person name="Labutti K."/>
            <person name="Andreopoulos B."/>
            <person name="Lipzen A."/>
            <person name="Chen C."/>
            <person name="Yanf M."/>
            <person name="Daum C."/>
            <person name="Ng V."/>
            <person name="Clum A."/>
            <person name="Steindorff A."/>
            <person name="Ohm R."/>
            <person name="Martin F."/>
            <person name="Silar P."/>
            <person name="Natvig D."/>
            <person name="Lalanne C."/>
            <person name="Gautier V."/>
            <person name="Ament-Velasquez S.L."/>
            <person name="Kruys A."/>
            <person name="Hutchinson M.I."/>
            <person name="Powell A.J."/>
            <person name="Barry K."/>
            <person name="Miller A.N."/>
            <person name="Grigoriev I.V."/>
            <person name="Debuchy R."/>
            <person name="Gladieux P."/>
            <person name="Thoren M.H."/>
            <person name="Johannesson H."/>
        </authorList>
    </citation>
    <scope>NUCLEOTIDE SEQUENCE</scope>
    <source>
        <strain evidence="3">CBS 606.72</strain>
    </source>
</reference>